<dbReference type="OrthoDB" id="9816120at2"/>
<dbReference type="GeneID" id="93069275"/>
<reference evidence="7 11" key="4">
    <citation type="journal article" date="2019" name="Science, e1252229">
        <title>Invertible promoters mediate bacterial phase variation, antibiotic resistance, and host adaptation in the gut.</title>
        <authorList>
            <person name="Jiang X."/>
            <person name="Hall A.B."/>
            <person name="Arthur T.D."/>
            <person name="Plichta D.R."/>
            <person name="Covington C.T."/>
            <person name="Poyet M."/>
            <person name="Crothers J."/>
            <person name="Moses P.L."/>
            <person name="Tolonen A.C."/>
            <person name="Vlamakis H."/>
            <person name="Alm E.J."/>
            <person name="Xavier R.J."/>
        </authorList>
    </citation>
    <scope>NUCLEOTIDE SEQUENCE [LARGE SCALE GENOMIC DNA]</scope>
    <source>
        <strain evidence="11">bj_0095</strain>
        <strain evidence="7">Bj_0095</strain>
    </source>
</reference>
<dbReference type="EMBL" id="VVZX01000026">
    <property type="protein sequence ID" value="KAA5270876.1"/>
    <property type="molecule type" value="Genomic_DNA"/>
</dbReference>
<evidence type="ECO:0000313" key="5">
    <source>
        <dbReference type="EMBL" id="QUT45069.1"/>
    </source>
</evidence>
<gene>
    <name evidence="6" type="ORF">DW701_08885</name>
    <name evidence="7" type="ORF">EAJ03_15665</name>
    <name evidence="3" type="ORF">F2Z23_15855</name>
    <name evidence="4" type="ORF">HF841_03805</name>
    <name evidence="5" type="ORF">INE88_01875</name>
    <name evidence="8" type="ORF">NCTC11155_02519</name>
</gene>
<evidence type="ECO:0000313" key="9">
    <source>
        <dbReference type="Proteomes" id="UP000254424"/>
    </source>
</evidence>
<dbReference type="Pfam" id="PF13517">
    <property type="entry name" value="FG-GAP_3"/>
    <property type="match status" value="1"/>
</dbReference>
<dbReference type="EMBL" id="CP072227">
    <property type="protein sequence ID" value="QUT45069.1"/>
    <property type="molecule type" value="Genomic_DNA"/>
</dbReference>
<reference evidence="5" key="6">
    <citation type="journal article" date="2021" name="PLoS Genet.">
        <title>Mobile Type VI secretion system loci of the gut Bacteroidales display extensive intra-ecosystem transfer, multi-species spread and geographical clustering.</title>
        <authorList>
            <person name="Garcia-Bayona L."/>
            <person name="Coyne M.J."/>
            <person name="Comstock L.E."/>
        </authorList>
    </citation>
    <scope>NUCLEOTIDE SEQUENCE</scope>
    <source>
        <strain evidence="5">CL11T00C20</strain>
    </source>
</reference>
<keyword evidence="12" id="KW-1185">Reference proteome</keyword>
<evidence type="ECO:0000313" key="10">
    <source>
        <dbReference type="Proteomes" id="UP000283538"/>
    </source>
</evidence>
<evidence type="ECO:0000313" key="12">
    <source>
        <dbReference type="Proteomes" id="UP000335496"/>
    </source>
</evidence>
<feature type="signal peptide" evidence="2">
    <location>
        <begin position="1"/>
        <end position="21"/>
    </location>
</feature>
<dbReference type="EMBL" id="JABAGL010000004">
    <property type="protein sequence ID" value="NME85153.1"/>
    <property type="molecule type" value="Genomic_DNA"/>
</dbReference>
<evidence type="ECO:0000313" key="4">
    <source>
        <dbReference type="EMBL" id="NME85153.1"/>
    </source>
</evidence>
<dbReference type="AlphaFoldDB" id="A0A380Z7Y9"/>
<dbReference type="KEGG" id="beg:INE88_01875"/>
<dbReference type="EMBL" id="RCXL01000028">
    <property type="protein sequence ID" value="RYT70333.1"/>
    <property type="molecule type" value="Genomic_DNA"/>
</dbReference>
<sequence>MKKIIILFLTAMICISIHGQANDKYRLKYNNPDLIVDLGVGLWGMPIPIDYDGDGLMDLLMTCPSTPHKGIFYFHNIGNKQTPLFDKGVKLVNTTYRDLSVSYVNGNLHVIHKGVEYLDFKNSLFARPQKIEVTENPLKDIVKERGNTWAYVDYDNDGDLDIIVGLGDWGDYGWDNAYDKNGNWKNGPLHGYVYLLENKNGEYINRGKIKAGKKAIDVYGAPTPNMYDFDGDGDLDLICGEFIDKLTWFENIGTREVPRFAEGRYLENKDGIIKFHIEMILPVAVDFDKDGNIDLMVGDEDGRVAYLRNTGIVIDNMPQFDSPVYLQQKADCVKYGALSTPFSVDWDNDGLDDIISGNSAGNICFIKNLGGGNDPIWAAPVNFKVNGEVIRILAGKNGSIQGPCEEKWGYTTVSVADWDGDGKKDIIANSIFGEIVWYKNTGDVENLEGPYLVKVDWQGKDAPKPLWNWWNPGKTDLVTQWRTTPFAIDWNQDGFTDLILMDHEGYLCFYERFKMNDELWLKPGKRIFATEGVIVGPTKKHDPIVNEPGPLRLNDKEAGASGRRKLCLVDWNNDGRLDLIVNTLNAAFLENVRQSGDTIYFKNQGDLSRLSLAGHTTSPTPVDWDKDGIYDLLVGAEDGFFYIIKNKTIKK</sequence>
<reference evidence="6 10" key="2">
    <citation type="submission" date="2018-08" db="EMBL/GenBank/DDBJ databases">
        <title>A genome reference for cultivated species of the human gut microbiota.</title>
        <authorList>
            <person name="Zou Y."/>
            <person name="Xue W."/>
            <person name="Luo G."/>
        </authorList>
    </citation>
    <scope>NUCLEOTIDE SEQUENCE [LARGE SCALE GENOMIC DNA]</scope>
    <source>
        <strain evidence="6 10">AM26-26AC</strain>
    </source>
</reference>
<reference evidence="4 13" key="5">
    <citation type="submission" date="2020-04" db="EMBL/GenBank/DDBJ databases">
        <authorList>
            <person name="Hitch T.C.A."/>
            <person name="Wylensek D."/>
            <person name="Clavel T."/>
        </authorList>
    </citation>
    <scope>NUCLEOTIDE SEQUENCE [LARGE SCALE GENOMIC DNA]</scope>
    <source>
        <strain evidence="4 13">WCA3-601-WT-5E</strain>
    </source>
</reference>
<dbReference type="Gene3D" id="2.130.10.130">
    <property type="entry name" value="Integrin alpha, N-terminal"/>
    <property type="match status" value="2"/>
</dbReference>
<organism evidence="8 9">
    <name type="scientific">Bacteroides eggerthii</name>
    <dbReference type="NCBI Taxonomy" id="28111"/>
    <lineage>
        <taxon>Bacteria</taxon>
        <taxon>Pseudomonadati</taxon>
        <taxon>Bacteroidota</taxon>
        <taxon>Bacteroidia</taxon>
        <taxon>Bacteroidales</taxon>
        <taxon>Bacteroidaceae</taxon>
        <taxon>Bacteroides</taxon>
    </lineage>
</organism>
<dbReference type="Proteomes" id="UP000291917">
    <property type="component" value="Unassembled WGS sequence"/>
</dbReference>
<dbReference type="PANTHER" id="PTHR44103">
    <property type="entry name" value="PROPROTEIN CONVERTASE P"/>
    <property type="match status" value="1"/>
</dbReference>
<evidence type="ECO:0000313" key="11">
    <source>
        <dbReference type="Proteomes" id="UP000291917"/>
    </source>
</evidence>
<dbReference type="Proteomes" id="UP000283538">
    <property type="component" value="Unassembled WGS sequence"/>
</dbReference>
<keyword evidence="1 2" id="KW-0732">Signal</keyword>
<evidence type="ECO:0000313" key="3">
    <source>
        <dbReference type="EMBL" id="KAA5270876.1"/>
    </source>
</evidence>
<dbReference type="Proteomes" id="UP000254424">
    <property type="component" value="Unassembled WGS sequence"/>
</dbReference>
<feature type="chain" id="PRO_5044586782" evidence="2">
    <location>
        <begin position="22"/>
        <end position="651"/>
    </location>
</feature>
<dbReference type="STRING" id="483216.BACEGG_03211"/>
<dbReference type="EMBL" id="QSLA01000008">
    <property type="protein sequence ID" value="RHF08959.1"/>
    <property type="molecule type" value="Genomic_DNA"/>
</dbReference>
<reference evidence="8 9" key="1">
    <citation type="submission" date="2018-06" db="EMBL/GenBank/DDBJ databases">
        <authorList>
            <consortium name="Pathogen Informatics"/>
            <person name="Doyle S."/>
        </authorList>
    </citation>
    <scope>NUCLEOTIDE SEQUENCE [LARGE SCALE GENOMIC DNA]</scope>
    <source>
        <strain evidence="8 9">NCTC11155</strain>
    </source>
</reference>
<dbReference type="SUPFAM" id="SSF69318">
    <property type="entry name" value="Integrin alpha N-terminal domain"/>
    <property type="match status" value="1"/>
</dbReference>
<evidence type="ECO:0000313" key="13">
    <source>
        <dbReference type="Proteomes" id="UP000520291"/>
    </source>
</evidence>
<evidence type="ECO:0000256" key="1">
    <source>
        <dbReference type="ARBA" id="ARBA00022729"/>
    </source>
</evidence>
<dbReference type="PANTHER" id="PTHR44103:SF1">
    <property type="entry name" value="PROPROTEIN CONVERTASE P"/>
    <property type="match status" value="1"/>
</dbReference>
<name>A0A380Z7Y9_9BACE</name>
<protein>
    <submittedName>
        <fullName evidence="8">FG-GAP repeat</fullName>
    </submittedName>
    <submittedName>
        <fullName evidence="5">Repeat domain in Vibrio, Colwellia, Bradyrhizobium and Shewanella</fullName>
    </submittedName>
    <submittedName>
        <fullName evidence="3">VCBS repeat-containing protein</fullName>
    </submittedName>
</protein>
<evidence type="ECO:0000313" key="8">
    <source>
        <dbReference type="EMBL" id="SUV43129.1"/>
    </source>
</evidence>
<dbReference type="RefSeq" id="WP_004291683.1">
    <property type="nucleotide sequence ID" value="NZ_CABKNQ010000017.1"/>
</dbReference>
<dbReference type="Proteomes" id="UP000335496">
    <property type="component" value="Unassembled WGS sequence"/>
</dbReference>
<reference evidence="3 12" key="3">
    <citation type="journal article" date="2019" name="Nat. Med.">
        <title>A library of human gut bacterial isolates paired with longitudinal multiomics data enables mechanistic microbiome research.</title>
        <authorList>
            <person name="Poyet M."/>
            <person name="Groussin M."/>
            <person name="Gibbons S.M."/>
            <person name="Avila-Pacheco J."/>
            <person name="Jiang X."/>
            <person name="Kearney S.M."/>
            <person name="Perrotta A.R."/>
            <person name="Berdy B."/>
            <person name="Zhao S."/>
            <person name="Lieberman T.D."/>
            <person name="Swanson P.K."/>
            <person name="Smith M."/>
            <person name="Roesemann S."/>
            <person name="Alexander J.E."/>
            <person name="Rich S.A."/>
            <person name="Livny J."/>
            <person name="Vlamakis H."/>
            <person name="Clish C."/>
            <person name="Bullock K."/>
            <person name="Deik A."/>
            <person name="Scott J."/>
            <person name="Pierce K.A."/>
            <person name="Xavier R.J."/>
            <person name="Alm E.J."/>
        </authorList>
    </citation>
    <scope>NUCLEOTIDE SEQUENCE [LARGE SCALE GENOMIC DNA]</scope>
    <source>
        <strain evidence="3 12">BIOML-A1</strain>
    </source>
</reference>
<dbReference type="InterPro" id="IPR013517">
    <property type="entry name" value="FG-GAP"/>
</dbReference>
<evidence type="ECO:0000313" key="7">
    <source>
        <dbReference type="EMBL" id="RYT70333.1"/>
    </source>
</evidence>
<accession>A0A380Z7Y9</accession>
<dbReference type="Proteomes" id="UP000679226">
    <property type="component" value="Chromosome"/>
</dbReference>
<dbReference type="Proteomes" id="UP000520291">
    <property type="component" value="Unassembled WGS sequence"/>
</dbReference>
<dbReference type="EMBL" id="UFSX01000002">
    <property type="protein sequence ID" value="SUV43129.1"/>
    <property type="molecule type" value="Genomic_DNA"/>
</dbReference>
<evidence type="ECO:0000256" key="2">
    <source>
        <dbReference type="SAM" id="SignalP"/>
    </source>
</evidence>
<dbReference type="InterPro" id="IPR028994">
    <property type="entry name" value="Integrin_alpha_N"/>
</dbReference>
<proteinExistence type="predicted"/>
<evidence type="ECO:0000313" key="6">
    <source>
        <dbReference type="EMBL" id="RHF08959.1"/>
    </source>
</evidence>